<accession>A0ABQ6QU65</accession>
<organism evidence="3 4">
    <name type="scientific">Corallococcus caeni</name>
    <dbReference type="NCBI Taxonomy" id="3082388"/>
    <lineage>
        <taxon>Bacteria</taxon>
        <taxon>Pseudomonadati</taxon>
        <taxon>Myxococcota</taxon>
        <taxon>Myxococcia</taxon>
        <taxon>Myxococcales</taxon>
        <taxon>Cystobacterineae</taxon>
        <taxon>Myxococcaceae</taxon>
        <taxon>Corallococcus</taxon>
    </lineage>
</organism>
<dbReference type="Gene3D" id="3.60.21.10">
    <property type="match status" value="1"/>
</dbReference>
<comment type="caution">
    <text evidence="3">The sequence shown here is derived from an EMBL/GenBank/DDBJ whole genome shotgun (WGS) entry which is preliminary data.</text>
</comment>
<proteinExistence type="predicted"/>
<evidence type="ECO:0000256" key="1">
    <source>
        <dbReference type="SAM" id="MobiDB-lite"/>
    </source>
</evidence>
<dbReference type="InterPro" id="IPR004843">
    <property type="entry name" value="Calcineurin-like_PHP"/>
</dbReference>
<feature type="compositionally biased region" description="Basic and acidic residues" evidence="1">
    <location>
        <begin position="1"/>
        <end position="17"/>
    </location>
</feature>
<dbReference type="PANTHER" id="PTHR43143:SF1">
    <property type="entry name" value="SERINE_THREONINE-PROTEIN PHOSPHATASE CPPED1"/>
    <property type="match status" value="1"/>
</dbReference>
<dbReference type="Pfam" id="PF00149">
    <property type="entry name" value="Metallophos"/>
    <property type="match status" value="1"/>
</dbReference>
<dbReference type="SUPFAM" id="SSF56300">
    <property type="entry name" value="Metallo-dependent phosphatases"/>
    <property type="match status" value="1"/>
</dbReference>
<evidence type="ECO:0000259" key="2">
    <source>
        <dbReference type="Pfam" id="PF00149"/>
    </source>
</evidence>
<reference evidence="3 4" key="1">
    <citation type="journal article" date="2024" name="Arch. Microbiol.">
        <title>Corallococcus caeni sp. nov., a novel myxobacterium isolated from activated sludge.</title>
        <authorList>
            <person name="Tomita S."/>
            <person name="Nakai R."/>
            <person name="Kuroda K."/>
            <person name="Kurashita H."/>
            <person name="Hatamoto M."/>
            <person name="Yamaguchi T."/>
            <person name="Narihiro T."/>
        </authorList>
    </citation>
    <scope>NUCLEOTIDE SEQUENCE [LARGE SCALE GENOMIC DNA]</scope>
    <source>
        <strain evidence="3 4">NO1</strain>
    </source>
</reference>
<sequence>MSGAREQDVVRIHEDTAHGSAARGARSRHGLRALGALGLTAALLSTGCVRPSEDRAVRDTRVGQAQADALTVEVEGGLASVRTLSSGTLELWGQAPVFTTRVTAGADARTDWLFTVHNAMPAAVLDAVDEAGTPLTVEALPDAHPTMKAWRVALRPGTTARLTVAPPDWDTREPFRFAALADVQEALSKVGDIYARLNQDPSLRFIFFAGDLTEYGTREQLEEFQQRLEADSRIPLFATLGNHETFSDDAREYQRLVGRGSQHFTFRGVHFSLVDSGSSTVDPMVEEALDGWLEEARDAVHVVAMHIPPLDPIGVRGGGFAMRNEAAGLVGKMARAGVDLTLYGHIHSYYSFSNAGIPAFISGGGGAIPERFDGVGRHFLAVDVDPSTGVRDVGLVRVD</sequence>
<dbReference type="InterPro" id="IPR029052">
    <property type="entry name" value="Metallo-depent_PP-like"/>
</dbReference>
<protein>
    <recommendedName>
        <fullName evidence="2">Calcineurin-like phosphoesterase domain-containing protein</fullName>
    </recommendedName>
</protein>
<evidence type="ECO:0000313" key="3">
    <source>
        <dbReference type="EMBL" id="GMU07555.1"/>
    </source>
</evidence>
<dbReference type="InterPro" id="IPR051918">
    <property type="entry name" value="STPP_CPPED1"/>
</dbReference>
<dbReference type="PANTHER" id="PTHR43143">
    <property type="entry name" value="METALLOPHOSPHOESTERASE, CALCINEURIN SUPERFAMILY"/>
    <property type="match status" value="1"/>
</dbReference>
<feature type="domain" description="Calcineurin-like phosphoesterase" evidence="2">
    <location>
        <begin position="175"/>
        <end position="349"/>
    </location>
</feature>
<dbReference type="EMBL" id="BTTX01000003">
    <property type="protein sequence ID" value="GMU07555.1"/>
    <property type="molecule type" value="Genomic_DNA"/>
</dbReference>
<name>A0ABQ6QU65_9BACT</name>
<keyword evidence="4" id="KW-1185">Reference proteome</keyword>
<evidence type="ECO:0000313" key="4">
    <source>
        <dbReference type="Proteomes" id="UP001342631"/>
    </source>
</evidence>
<dbReference type="Proteomes" id="UP001342631">
    <property type="component" value="Unassembled WGS sequence"/>
</dbReference>
<feature type="region of interest" description="Disordered" evidence="1">
    <location>
        <begin position="1"/>
        <end position="25"/>
    </location>
</feature>
<gene>
    <name evidence="3" type="ORF">ASNO1_38080</name>
</gene>